<reference evidence="2" key="1">
    <citation type="submission" date="2012-05" db="EMBL/GenBank/DDBJ databases">
        <authorList>
            <person name="Krishnakumar V."/>
            <person name="Cheung F."/>
            <person name="Xiao Y."/>
            <person name="Chan A."/>
            <person name="Moskal W.A."/>
            <person name="Town C.D."/>
        </authorList>
    </citation>
    <scope>NUCLEOTIDE SEQUENCE</scope>
</reference>
<sequence length="165" mass="18044">MKLFRFSVETRDIHLLHVIAGLAFEDPDITMGACKATDMESEIPEEDFGGLENATPDVFVSVRDANEVKEKTLGDDRGANLIPPSSSFYVRPKCPSSDHPLAISAGLENTTPDVFVSVRDANNAESSMMLFFLMLMVRTLITVSRISAVNILMVFLGIGTGMFLP</sequence>
<keyword evidence="1" id="KW-0472">Membrane</keyword>
<name>I3SL21_LOTJA</name>
<dbReference type="EMBL" id="BT141169">
    <property type="protein sequence ID" value="AFK40963.1"/>
    <property type="molecule type" value="mRNA"/>
</dbReference>
<evidence type="ECO:0000256" key="1">
    <source>
        <dbReference type="SAM" id="Phobius"/>
    </source>
</evidence>
<organism evidence="2">
    <name type="scientific">Lotus japonicus</name>
    <name type="common">Lotus corniculatus var. japonicus</name>
    <dbReference type="NCBI Taxonomy" id="34305"/>
    <lineage>
        <taxon>Eukaryota</taxon>
        <taxon>Viridiplantae</taxon>
        <taxon>Streptophyta</taxon>
        <taxon>Embryophyta</taxon>
        <taxon>Tracheophyta</taxon>
        <taxon>Spermatophyta</taxon>
        <taxon>Magnoliopsida</taxon>
        <taxon>eudicotyledons</taxon>
        <taxon>Gunneridae</taxon>
        <taxon>Pentapetalae</taxon>
        <taxon>rosids</taxon>
        <taxon>fabids</taxon>
        <taxon>Fabales</taxon>
        <taxon>Fabaceae</taxon>
        <taxon>Papilionoideae</taxon>
        <taxon>50 kb inversion clade</taxon>
        <taxon>NPAAA clade</taxon>
        <taxon>Hologalegina</taxon>
        <taxon>robinioid clade</taxon>
        <taxon>Loteae</taxon>
        <taxon>Lotus</taxon>
    </lineage>
</organism>
<accession>I3SL21</accession>
<dbReference type="AlphaFoldDB" id="I3SL21"/>
<proteinExistence type="evidence at transcript level"/>
<keyword evidence="1" id="KW-1133">Transmembrane helix</keyword>
<protein>
    <submittedName>
        <fullName evidence="2">Uncharacterized protein</fullName>
    </submittedName>
</protein>
<keyword evidence="1" id="KW-0812">Transmembrane</keyword>
<feature type="transmembrane region" description="Helical" evidence="1">
    <location>
        <begin position="129"/>
        <end position="158"/>
    </location>
</feature>
<evidence type="ECO:0000313" key="2">
    <source>
        <dbReference type="EMBL" id="AFK40963.1"/>
    </source>
</evidence>